<reference evidence="2 3" key="1">
    <citation type="submission" date="2019-03" db="EMBL/GenBank/DDBJ databases">
        <title>Metabolic reconstructions from genomes of highly enriched 'Candidatus Accumulibacter' and 'Candidatus Competibacter' bioreactor populations.</title>
        <authorList>
            <person name="Annavajhala M.K."/>
            <person name="Welles L."/>
            <person name="Abbas B."/>
            <person name="Sorokin D."/>
            <person name="Park H."/>
            <person name="Van Loosdrecht M."/>
            <person name="Chandran K."/>
        </authorList>
    </citation>
    <scope>NUCLEOTIDE SEQUENCE [LARGE SCALE GENOMIC DNA]</scope>
    <source>
        <strain evidence="2 3">SBR_S</strain>
    </source>
</reference>
<keyword evidence="3" id="KW-1185">Reference proteome</keyword>
<feature type="compositionally biased region" description="Low complexity" evidence="1">
    <location>
        <begin position="75"/>
        <end position="87"/>
    </location>
</feature>
<evidence type="ECO:0000313" key="2">
    <source>
        <dbReference type="EMBL" id="NMQ26635.1"/>
    </source>
</evidence>
<evidence type="ECO:0000313" key="3">
    <source>
        <dbReference type="Proteomes" id="UP000749010"/>
    </source>
</evidence>
<name>A0ABX1TV63_9PROT</name>
<gene>
    <name evidence="2" type="ORF">E4Q23_01985</name>
</gene>
<dbReference type="EMBL" id="SPMY01000006">
    <property type="protein sequence ID" value="NMQ26635.1"/>
    <property type="molecule type" value="Genomic_DNA"/>
</dbReference>
<evidence type="ECO:0000256" key="1">
    <source>
        <dbReference type="SAM" id="MobiDB-lite"/>
    </source>
</evidence>
<accession>A0ABX1TV63</accession>
<dbReference type="RefSeq" id="WP_169065086.1">
    <property type="nucleotide sequence ID" value="NZ_SPMY01000006.1"/>
</dbReference>
<sequence length="107" mass="11663">MPVIKNRLFQPTGALLRDGRMLHFQPREECGVSATDLDSPHVQSLIESGQWALRERDGQGSAAASPEPTVESTLPAPSESEPAQAPESPRPKRRAAQPGARHEEETE</sequence>
<dbReference type="Proteomes" id="UP000749010">
    <property type="component" value="Unassembled WGS sequence"/>
</dbReference>
<feature type="region of interest" description="Disordered" evidence="1">
    <location>
        <begin position="55"/>
        <end position="107"/>
    </location>
</feature>
<proteinExistence type="predicted"/>
<comment type="caution">
    <text evidence="2">The sequence shown here is derived from an EMBL/GenBank/DDBJ whole genome shotgun (WGS) entry which is preliminary data.</text>
</comment>
<organism evidence="2 3">
    <name type="scientific">Candidatus Accumulibacter phosphatis</name>
    <dbReference type="NCBI Taxonomy" id="327160"/>
    <lineage>
        <taxon>Bacteria</taxon>
        <taxon>Pseudomonadati</taxon>
        <taxon>Pseudomonadota</taxon>
        <taxon>Betaproteobacteria</taxon>
        <taxon>Candidatus Accumulibacter</taxon>
    </lineage>
</organism>
<protein>
    <submittedName>
        <fullName evidence="2">Uncharacterized protein</fullName>
    </submittedName>
</protein>